<keyword evidence="2" id="KW-1185">Reference proteome</keyword>
<protein>
    <submittedName>
        <fullName evidence="1">Uncharacterized protein</fullName>
    </submittedName>
</protein>
<dbReference type="Proteomes" id="UP000194236">
    <property type="component" value="Unassembled WGS sequence"/>
</dbReference>
<comment type="caution">
    <text evidence="1">The sequence shown here is derived from an EMBL/GenBank/DDBJ whole genome shotgun (WGS) entry which is preliminary data.</text>
</comment>
<sequence>MAVLNQKIGQFLLKTFHRWENNDVLHRLQLTLVNLLMKINLLCLPVMNSPKRSYRLHRKKFVDHIFHSQWPHNF</sequence>
<organism evidence="1 2">
    <name type="scientific">Euroglyphus maynei</name>
    <name type="common">Mayne's house dust mite</name>
    <dbReference type="NCBI Taxonomy" id="6958"/>
    <lineage>
        <taxon>Eukaryota</taxon>
        <taxon>Metazoa</taxon>
        <taxon>Ecdysozoa</taxon>
        <taxon>Arthropoda</taxon>
        <taxon>Chelicerata</taxon>
        <taxon>Arachnida</taxon>
        <taxon>Acari</taxon>
        <taxon>Acariformes</taxon>
        <taxon>Sarcoptiformes</taxon>
        <taxon>Astigmata</taxon>
        <taxon>Psoroptidia</taxon>
        <taxon>Analgoidea</taxon>
        <taxon>Pyroglyphidae</taxon>
        <taxon>Pyroglyphinae</taxon>
        <taxon>Euroglyphus</taxon>
    </lineage>
</organism>
<name>A0A1Y3AZV3_EURMA</name>
<accession>A0A1Y3AZV3</accession>
<gene>
    <name evidence="1" type="ORF">BLA29_014389</name>
</gene>
<dbReference type="AlphaFoldDB" id="A0A1Y3AZV3"/>
<proteinExistence type="predicted"/>
<reference evidence="1 2" key="1">
    <citation type="submission" date="2017-03" db="EMBL/GenBank/DDBJ databases">
        <title>Genome Survey of Euroglyphus maynei.</title>
        <authorList>
            <person name="Arlian L.G."/>
            <person name="Morgan M.S."/>
            <person name="Rider S.D."/>
        </authorList>
    </citation>
    <scope>NUCLEOTIDE SEQUENCE [LARGE SCALE GENOMIC DNA]</scope>
    <source>
        <strain evidence="1">Arlian Lab</strain>
        <tissue evidence="1">Whole body</tissue>
    </source>
</reference>
<evidence type="ECO:0000313" key="1">
    <source>
        <dbReference type="EMBL" id="OTF74069.1"/>
    </source>
</evidence>
<dbReference type="EMBL" id="MUJZ01048798">
    <property type="protein sequence ID" value="OTF74069.1"/>
    <property type="molecule type" value="Genomic_DNA"/>
</dbReference>
<evidence type="ECO:0000313" key="2">
    <source>
        <dbReference type="Proteomes" id="UP000194236"/>
    </source>
</evidence>